<keyword evidence="5" id="KW-1185">Reference proteome</keyword>
<dbReference type="PRINTS" id="PR00370">
    <property type="entry name" value="FMOXYGENASE"/>
</dbReference>
<evidence type="ECO:0000256" key="3">
    <source>
        <dbReference type="ARBA" id="ARBA00023002"/>
    </source>
</evidence>
<dbReference type="SUPFAM" id="SSF51905">
    <property type="entry name" value="FAD/NAD(P)-binding domain"/>
    <property type="match status" value="2"/>
</dbReference>
<dbReference type="PIRSF" id="PIRSF000332">
    <property type="entry name" value="FMO"/>
    <property type="match status" value="1"/>
</dbReference>
<accession>A0A1E3P4K7</accession>
<keyword evidence="3" id="KW-0560">Oxidoreductase</keyword>
<keyword evidence="2" id="KW-0274">FAD</keyword>
<dbReference type="AlphaFoldDB" id="A0A1E3P4K7"/>
<dbReference type="Pfam" id="PF13738">
    <property type="entry name" value="Pyr_redox_3"/>
    <property type="match status" value="1"/>
</dbReference>
<name>A0A1E3P4K7_WICAA</name>
<dbReference type="RefSeq" id="XP_019039618.1">
    <property type="nucleotide sequence ID" value="XM_019184146.1"/>
</dbReference>
<proteinExistence type="predicted"/>
<dbReference type="OrthoDB" id="66881at2759"/>
<evidence type="ECO:0000256" key="2">
    <source>
        <dbReference type="ARBA" id="ARBA00022827"/>
    </source>
</evidence>
<sequence length="479" mass="54602">MTVPQLIENGVKVPRKVKSVAVIGAGPAGAISLDALLKENSFDKVKVFERNSKIGGVWSIEKDPVKIDIAPGTTIHDLDPVLGDIPNFDDDIGKIVKTPRSNQYRFVESAGYAGLRTNVPEQLMCFSDEKDWGVDIKQRIDQHYVKVDAVRDYVERYFNRHPRDHIVFKTSLENVSKDYSKPDSKFVLTLRRETDEKDSDGNLIDEWFQEEFDALVIATGHYHVPVIPKVKGLDLIHGKYPEKIVHSKYFKPNVDTYDDEVVIVVGGRISGMDIVTALSKTSKTVYHSKKTIPEVKQKNQGFENIIEKPIIKEIKLDDEGKILVYFGDGSIVENPDRFIYATGYHLSFPFMNNSYPNFTNGTILPDFFEHTIYSKDPLISIVGIPIQAITFRVFEFQAIWVARFLAGKIQLPSLEEQNRWILVRYQIFKNTPAYHSFQDEKFEWPNYITKIAGGVEPLNGAGKKFPIYTQNDKDNIIFS</sequence>
<dbReference type="STRING" id="683960.A0A1E3P4K7"/>
<keyword evidence="1" id="KW-0285">Flavoprotein</keyword>
<evidence type="ECO:0000313" key="5">
    <source>
        <dbReference type="Proteomes" id="UP000094112"/>
    </source>
</evidence>
<dbReference type="Proteomes" id="UP000094112">
    <property type="component" value="Unassembled WGS sequence"/>
</dbReference>
<dbReference type="Gene3D" id="3.50.50.60">
    <property type="entry name" value="FAD/NAD(P)-binding domain"/>
    <property type="match status" value="2"/>
</dbReference>
<dbReference type="GO" id="GO:0050660">
    <property type="term" value="F:flavin adenine dinucleotide binding"/>
    <property type="evidence" value="ECO:0007669"/>
    <property type="project" value="InterPro"/>
</dbReference>
<dbReference type="GO" id="GO:0050661">
    <property type="term" value="F:NADP binding"/>
    <property type="evidence" value="ECO:0007669"/>
    <property type="project" value="InterPro"/>
</dbReference>
<dbReference type="PANTHER" id="PTHR23023">
    <property type="entry name" value="DIMETHYLANILINE MONOOXYGENASE"/>
    <property type="match status" value="1"/>
</dbReference>
<reference evidence="4 5" key="1">
    <citation type="journal article" date="2016" name="Proc. Natl. Acad. Sci. U.S.A.">
        <title>Comparative genomics of biotechnologically important yeasts.</title>
        <authorList>
            <person name="Riley R."/>
            <person name="Haridas S."/>
            <person name="Wolfe K.H."/>
            <person name="Lopes M.R."/>
            <person name="Hittinger C.T."/>
            <person name="Goeker M."/>
            <person name="Salamov A.A."/>
            <person name="Wisecaver J.H."/>
            <person name="Long T.M."/>
            <person name="Calvey C.H."/>
            <person name="Aerts A.L."/>
            <person name="Barry K.W."/>
            <person name="Choi C."/>
            <person name="Clum A."/>
            <person name="Coughlan A.Y."/>
            <person name="Deshpande S."/>
            <person name="Douglass A.P."/>
            <person name="Hanson S.J."/>
            <person name="Klenk H.-P."/>
            <person name="LaButti K.M."/>
            <person name="Lapidus A."/>
            <person name="Lindquist E.A."/>
            <person name="Lipzen A.M."/>
            <person name="Meier-Kolthoff J.P."/>
            <person name="Ohm R.A."/>
            <person name="Otillar R.P."/>
            <person name="Pangilinan J.L."/>
            <person name="Peng Y."/>
            <person name="Rokas A."/>
            <person name="Rosa C.A."/>
            <person name="Scheuner C."/>
            <person name="Sibirny A.A."/>
            <person name="Slot J.C."/>
            <person name="Stielow J.B."/>
            <person name="Sun H."/>
            <person name="Kurtzman C.P."/>
            <person name="Blackwell M."/>
            <person name="Grigoriev I.V."/>
            <person name="Jeffries T.W."/>
        </authorList>
    </citation>
    <scope>NUCLEOTIDE SEQUENCE [LARGE SCALE GENOMIC DNA]</scope>
    <source>
        <strain evidence="5">ATCC 58044 / CBS 1984 / NCYC 433 / NRRL Y-366-8</strain>
    </source>
</reference>
<organism evidence="4 5">
    <name type="scientific">Wickerhamomyces anomalus (strain ATCC 58044 / CBS 1984 / NCYC 433 / NRRL Y-366-8)</name>
    <name type="common">Yeast</name>
    <name type="synonym">Hansenula anomala</name>
    <dbReference type="NCBI Taxonomy" id="683960"/>
    <lineage>
        <taxon>Eukaryota</taxon>
        <taxon>Fungi</taxon>
        <taxon>Dikarya</taxon>
        <taxon>Ascomycota</taxon>
        <taxon>Saccharomycotina</taxon>
        <taxon>Saccharomycetes</taxon>
        <taxon>Phaffomycetales</taxon>
        <taxon>Wickerhamomycetaceae</taxon>
        <taxon>Wickerhamomyces</taxon>
    </lineage>
</organism>
<evidence type="ECO:0008006" key="6">
    <source>
        <dbReference type="Google" id="ProtNLM"/>
    </source>
</evidence>
<dbReference type="GO" id="GO:0016491">
    <property type="term" value="F:oxidoreductase activity"/>
    <property type="evidence" value="ECO:0007669"/>
    <property type="project" value="UniProtKB-KW"/>
</dbReference>
<gene>
    <name evidence="4" type="ORF">WICANDRAFT_68902</name>
</gene>
<dbReference type="InterPro" id="IPR000960">
    <property type="entry name" value="Flavin_mOase"/>
</dbReference>
<dbReference type="InterPro" id="IPR050346">
    <property type="entry name" value="FMO-like"/>
</dbReference>
<dbReference type="EMBL" id="KV454210">
    <property type="protein sequence ID" value="ODQ60411.1"/>
    <property type="molecule type" value="Genomic_DNA"/>
</dbReference>
<dbReference type="InterPro" id="IPR036188">
    <property type="entry name" value="FAD/NAD-bd_sf"/>
</dbReference>
<evidence type="ECO:0000313" key="4">
    <source>
        <dbReference type="EMBL" id="ODQ60411.1"/>
    </source>
</evidence>
<protein>
    <recommendedName>
        <fullName evidence="6">FAD/NAD(P)-binding domain-containing protein</fullName>
    </recommendedName>
</protein>
<evidence type="ECO:0000256" key="1">
    <source>
        <dbReference type="ARBA" id="ARBA00022630"/>
    </source>
</evidence>
<dbReference type="GeneID" id="30201392"/>